<accession>A0A1T1H4Y8</accession>
<proteinExistence type="predicted"/>
<evidence type="ECO:0000313" key="2">
    <source>
        <dbReference type="EMBL" id="OOV84855.1"/>
    </source>
</evidence>
<dbReference type="EMBL" id="MVKX01000002">
    <property type="protein sequence ID" value="OOV84855.1"/>
    <property type="molecule type" value="Genomic_DNA"/>
</dbReference>
<evidence type="ECO:0000313" key="3">
    <source>
        <dbReference type="Proteomes" id="UP000191160"/>
    </source>
</evidence>
<dbReference type="Proteomes" id="UP000191160">
    <property type="component" value="Unassembled WGS sequence"/>
</dbReference>
<evidence type="ECO:0000256" key="1">
    <source>
        <dbReference type="SAM" id="Phobius"/>
    </source>
</evidence>
<gene>
    <name evidence="2" type="ORF">B1202_04295</name>
</gene>
<keyword evidence="3" id="KW-1185">Reference proteome</keyword>
<dbReference type="Pfam" id="PF07963">
    <property type="entry name" value="N_methyl"/>
    <property type="match status" value="1"/>
</dbReference>
<dbReference type="Pfam" id="PF16732">
    <property type="entry name" value="ComP_DUS"/>
    <property type="match status" value="1"/>
</dbReference>
<organism evidence="2 3">
    <name type="scientific">Acinetobacter amyesii</name>
    <dbReference type="NCBI Taxonomy" id="2942470"/>
    <lineage>
        <taxon>Bacteria</taxon>
        <taxon>Pseudomonadati</taxon>
        <taxon>Pseudomonadota</taxon>
        <taxon>Gammaproteobacteria</taxon>
        <taxon>Moraxellales</taxon>
        <taxon>Moraxellaceae</taxon>
        <taxon>Acinetobacter</taxon>
    </lineage>
</organism>
<protein>
    <submittedName>
        <fullName evidence="2">Pilin</fullName>
    </submittedName>
</protein>
<keyword evidence="1" id="KW-1133">Transmembrane helix</keyword>
<feature type="transmembrane region" description="Helical" evidence="1">
    <location>
        <begin position="12"/>
        <end position="33"/>
    </location>
</feature>
<dbReference type="PANTHER" id="PTHR30093">
    <property type="entry name" value="GENERAL SECRETION PATHWAY PROTEIN G"/>
    <property type="match status" value="1"/>
</dbReference>
<dbReference type="InterPro" id="IPR012902">
    <property type="entry name" value="N_methyl_site"/>
</dbReference>
<dbReference type="InterPro" id="IPR031982">
    <property type="entry name" value="PilE-like"/>
</dbReference>
<dbReference type="Gene3D" id="3.30.700.10">
    <property type="entry name" value="Glycoprotein, Type 4 Pilin"/>
    <property type="match status" value="1"/>
</dbReference>
<sequence length="156" mass="16919">MYNKNTLFAQKGFTLIELMVVVVIIAILAAIAIPSYQAYARKSLASQAQQTMKQIAVDLEKHKTRNFNYLNFNASSNLLVVPNGATGTDIKYNISVRDGANTANTLSNSSSTGQSWAIMATSTDEKNNSYVVTSTGIQCFKQGKTIGFDCSGAESW</sequence>
<reference evidence="2 3" key="1">
    <citation type="submission" date="2017-02" db="EMBL/GenBank/DDBJ databases">
        <title>Acinetobacter sp. ANC 4945, whole genome shotgun sequencing project.</title>
        <authorList>
            <person name="Radolfova-Krizova L."/>
            <person name="Al Atrouni A."/>
            <person name="Nemec A."/>
        </authorList>
    </citation>
    <scope>NUCLEOTIDE SEQUENCE [LARGE SCALE GENOMIC DNA]</scope>
    <source>
        <strain evidence="2 3">ANC 4945</strain>
    </source>
</reference>
<keyword evidence="1" id="KW-0472">Membrane</keyword>
<dbReference type="PROSITE" id="PS00409">
    <property type="entry name" value="PROKAR_NTER_METHYL"/>
    <property type="match status" value="1"/>
</dbReference>
<dbReference type="GO" id="GO:0043683">
    <property type="term" value="P:type IV pilus assembly"/>
    <property type="evidence" value="ECO:0007669"/>
    <property type="project" value="InterPro"/>
</dbReference>
<dbReference type="NCBIfam" id="TIGR02532">
    <property type="entry name" value="IV_pilin_GFxxxE"/>
    <property type="match status" value="1"/>
</dbReference>
<dbReference type="SUPFAM" id="SSF54523">
    <property type="entry name" value="Pili subunits"/>
    <property type="match status" value="1"/>
</dbReference>
<name>A0A1T1H4Y8_9GAMM</name>
<dbReference type="InterPro" id="IPR045584">
    <property type="entry name" value="Pilin-like"/>
</dbReference>
<dbReference type="AlphaFoldDB" id="A0A1T1H4Y8"/>
<dbReference type="RefSeq" id="WP_078189356.1">
    <property type="nucleotide sequence ID" value="NZ_JAMCOZ010000005.1"/>
</dbReference>
<dbReference type="PANTHER" id="PTHR30093:SF47">
    <property type="entry name" value="TYPE IV PILUS NON-CORE MINOR PILIN PILE"/>
    <property type="match status" value="1"/>
</dbReference>
<keyword evidence="1" id="KW-0812">Transmembrane</keyword>
<comment type="caution">
    <text evidence="2">The sequence shown here is derived from an EMBL/GenBank/DDBJ whole genome shotgun (WGS) entry which is preliminary data.</text>
</comment>